<organism evidence="1 2">
    <name type="scientific">Cryptolaemus montrouzieri</name>
    <dbReference type="NCBI Taxonomy" id="559131"/>
    <lineage>
        <taxon>Eukaryota</taxon>
        <taxon>Metazoa</taxon>
        <taxon>Ecdysozoa</taxon>
        <taxon>Arthropoda</taxon>
        <taxon>Hexapoda</taxon>
        <taxon>Insecta</taxon>
        <taxon>Pterygota</taxon>
        <taxon>Neoptera</taxon>
        <taxon>Endopterygota</taxon>
        <taxon>Coleoptera</taxon>
        <taxon>Polyphaga</taxon>
        <taxon>Cucujiformia</taxon>
        <taxon>Coccinelloidea</taxon>
        <taxon>Coccinellidae</taxon>
        <taxon>Scymninae</taxon>
        <taxon>Scymnini</taxon>
        <taxon>Cryptolaemus</taxon>
    </lineage>
</organism>
<comment type="caution">
    <text evidence="1">The sequence shown here is derived from an EMBL/GenBank/DDBJ whole genome shotgun (WGS) entry which is preliminary data.</text>
</comment>
<reference evidence="1 2" key="1">
    <citation type="journal article" date="2021" name="BMC Biol.">
        <title>Horizontally acquired antibacterial genes associated with adaptive radiation of ladybird beetles.</title>
        <authorList>
            <person name="Li H.S."/>
            <person name="Tang X.F."/>
            <person name="Huang Y.H."/>
            <person name="Xu Z.Y."/>
            <person name="Chen M.L."/>
            <person name="Du X.Y."/>
            <person name="Qiu B.Y."/>
            <person name="Chen P.T."/>
            <person name="Zhang W."/>
            <person name="Slipinski A."/>
            <person name="Escalona H.E."/>
            <person name="Waterhouse R.M."/>
            <person name="Zwick A."/>
            <person name="Pang H."/>
        </authorList>
    </citation>
    <scope>NUCLEOTIDE SEQUENCE [LARGE SCALE GENOMIC DNA]</scope>
    <source>
        <strain evidence="1">SYSU2018</strain>
    </source>
</reference>
<gene>
    <name evidence="1" type="ORF">HHI36_012857</name>
</gene>
<evidence type="ECO:0008006" key="3">
    <source>
        <dbReference type="Google" id="ProtNLM"/>
    </source>
</evidence>
<evidence type="ECO:0000313" key="2">
    <source>
        <dbReference type="Proteomes" id="UP001516400"/>
    </source>
</evidence>
<dbReference type="EMBL" id="JABFTP020000103">
    <property type="protein sequence ID" value="KAL3277512.1"/>
    <property type="molecule type" value="Genomic_DNA"/>
</dbReference>
<name>A0ABD2NGK6_9CUCU</name>
<sequence length="107" mass="11918">MGKGKKYGGLEILPMKSLPLSMRMTNMGYGCSGTIRKKLVENCTVDKESRKQGVRGSVDSFINSDSSIIIMQWKDNATVQVAYNCYGVALTKDAKRLDQIHQQLQTL</sequence>
<protein>
    <recommendedName>
        <fullName evidence="3">PiggyBac transposable element-derived protein domain-containing protein</fullName>
    </recommendedName>
</protein>
<evidence type="ECO:0000313" key="1">
    <source>
        <dbReference type="EMBL" id="KAL3277512.1"/>
    </source>
</evidence>
<keyword evidence="2" id="KW-1185">Reference proteome</keyword>
<proteinExistence type="predicted"/>
<dbReference type="AlphaFoldDB" id="A0ABD2NGK6"/>
<accession>A0ABD2NGK6</accession>
<dbReference type="Proteomes" id="UP001516400">
    <property type="component" value="Unassembled WGS sequence"/>
</dbReference>